<dbReference type="InterPro" id="IPR036950">
    <property type="entry name" value="PBP_transglycosylase"/>
</dbReference>
<evidence type="ECO:0000256" key="8">
    <source>
        <dbReference type="ARBA" id="ARBA00022692"/>
    </source>
</evidence>
<dbReference type="GO" id="GO:0008360">
    <property type="term" value="P:regulation of cell shape"/>
    <property type="evidence" value="ECO:0007669"/>
    <property type="project" value="UniProtKB-KW"/>
</dbReference>
<protein>
    <submittedName>
        <fullName evidence="21">Penicillin-binding protein</fullName>
    </submittedName>
</protein>
<keyword evidence="22" id="KW-1185">Reference proteome</keyword>
<organism evidence="21 22">
    <name type="scientific">Enterococcus thailandicus</name>
    <dbReference type="NCBI Taxonomy" id="417368"/>
    <lineage>
        <taxon>Bacteria</taxon>
        <taxon>Bacillati</taxon>
        <taxon>Bacillota</taxon>
        <taxon>Bacilli</taxon>
        <taxon>Lactobacillales</taxon>
        <taxon>Enterococcaceae</taxon>
        <taxon>Enterococcus</taxon>
    </lineage>
</organism>
<dbReference type="GO" id="GO:0008658">
    <property type="term" value="F:penicillin binding"/>
    <property type="evidence" value="ECO:0007669"/>
    <property type="project" value="InterPro"/>
</dbReference>
<feature type="domain" description="Glycosyl transferase family 51" evidence="20">
    <location>
        <begin position="90"/>
        <end position="262"/>
    </location>
</feature>
<evidence type="ECO:0000256" key="7">
    <source>
        <dbReference type="ARBA" id="ARBA00022679"/>
    </source>
</evidence>
<dbReference type="InterPro" id="IPR001264">
    <property type="entry name" value="Glyco_trans_51"/>
</dbReference>
<keyword evidence="10" id="KW-0133">Cell shape</keyword>
<dbReference type="Pfam" id="PF00912">
    <property type="entry name" value="Transgly"/>
    <property type="match status" value="1"/>
</dbReference>
<keyword evidence="12 18" id="KW-1133">Transmembrane helix</keyword>
<evidence type="ECO:0000313" key="22">
    <source>
        <dbReference type="Proteomes" id="UP000078516"/>
    </source>
</evidence>
<evidence type="ECO:0000256" key="17">
    <source>
        <dbReference type="ARBA" id="ARBA00049902"/>
    </source>
</evidence>
<dbReference type="InterPro" id="IPR023346">
    <property type="entry name" value="Lysozyme-like_dom_sf"/>
</dbReference>
<evidence type="ECO:0000256" key="11">
    <source>
        <dbReference type="ARBA" id="ARBA00022984"/>
    </source>
</evidence>
<evidence type="ECO:0000256" key="12">
    <source>
        <dbReference type="ARBA" id="ARBA00022989"/>
    </source>
</evidence>
<keyword evidence="13 18" id="KW-0472">Membrane</keyword>
<dbReference type="SUPFAM" id="SSF56601">
    <property type="entry name" value="beta-lactamase/transpeptidase-like"/>
    <property type="match status" value="1"/>
</dbReference>
<accession>A0A179EUI3</accession>
<dbReference type="GO" id="GO:0008955">
    <property type="term" value="F:peptidoglycan glycosyltransferase activity"/>
    <property type="evidence" value="ECO:0007669"/>
    <property type="project" value="UniProtKB-EC"/>
</dbReference>
<evidence type="ECO:0000256" key="16">
    <source>
        <dbReference type="ARBA" id="ARBA00034000"/>
    </source>
</evidence>
<evidence type="ECO:0000256" key="9">
    <source>
        <dbReference type="ARBA" id="ARBA00022801"/>
    </source>
</evidence>
<comment type="catalytic activity">
    <reaction evidence="17">
        <text>[GlcNAc-(1-&gt;4)-Mur2Ac(oyl-L-Ala-gamma-D-Glu-L-Lys-D-Ala-D-Ala)](n)-di-trans,octa-cis-undecaprenyl diphosphate + beta-D-GlcNAc-(1-&gt;4)-Mur2Ac(oyl-L-Ala-gamma-D-Glu-L-Lys-D-Ala-D-Ala)-di-trans,octa-cis-undecaprenyl diphosphate = [GlcNAc-(1-&gt;4)-Mur2Ac(oyl-L-Ala-gamma-D-Glu-L-Lys-D-Ala-D-Ala)](n+1)-di-trans,octa-cis-undecaprenyl diphosphate + di-trans,octa-cis-undecaprenyl diphosphate + H(+)</text>
        <dbReference type="Rhea" id="RHEA:23708"/>
        <dbReference type="Rhea" id="RHEA-COMP:9602"/>
        <dbReference type="Rhea" id="RHEA-COMP:9603"/>
        <dbReference type="ChEBI" id="CHEBI:15378"/>
        <dbReference type="ChEBI" id="CHEBI:58405"/>
        <dbReference type="ChEBI" id="CHEBI:60033"/>
        <dbReference type="ChEBI" id="CHEBI:78435"/>
        <dbReference type="EC" id="2.4.99.28"/>
    </reaction>
</comment>
<dbReference type="InterPro" id="IPR001460">
    <property type="entry name" value="PCN-bd_Tpept"/>
</dbReference>
<evidence type="ECO:0000256" key="5">
    <source>
        <dbReference type="ARBA" id="ARBA00022670"/>
    </source>
</evidence>
<evidence type="ECO:0000256" key="10">
    <source>
        <dbReference type="ARBA" id="ARBA00022960"/>
    </source>
</evidence>
<dbReference type="GO" id="GO:0009252">
    <property type="term" value="P:peptidoglycan biosynthetic process"/>
    <property type="evidence" value="ECO:0007669"/>
    <property type="project" value="UniProtKB-KW"/>
</dbReference>
<dbReference type="EMBL" id="LWMN01000004">
    <property type="protein sequence ID" value="OAQ56620.1"/>
    <property type="molecule type" value="Genomic_DNA"/>
</dbReference>
<evidence type="ECO:0000256" key="6">
    <source>
        <dbReference type="ARBA" id="ARBA00022676"/>
    </source>
</evidence>
<dbReference type="RefSeq" id="WP_067481658.1">
    <property type="nucleotide sequence ID" value="NZ_JAQHXT010000019.1"/>
</dbReference>
<keyword evidence="8 18" id="KW-0812">Transmembrane</keyword>
<keyword evidence="5" id="KW-0645">Protease</keyword>
<evidence type="ECO:0000256" key="15">
    <source>
        <dbReference type="ARBA" id="ARBA00023316"/>
    </source>
</evidence>
<dbReference type="Pfam" id="PF00905">
    <property type="entry name" value="Transpeptidase"/>
    <property type="match status" value="1"/>
</dbReference>
<evidence type="ECO:0000256" key="14">
    <source>
        <dbReference type="ARBA" id="ARBA00023268"/>
    </source>
</evidence>
<dbReference type="FunFam" id="1.10.3810.10:FF:000001">
    <property type="entry name" value="Penicillin-binding protein 1A"/>
    <property type="match status" value="1"/>
</dbReference>
<keyword evidence="7" id="KW-0808">Transferase</keyword>
<evidence type="ECO:0000259" key="19">
    <source>
        <dbReference type="Pfam" id="PF00905"/>
    </source>
</evidence>
<dbReference type="Gene3D" id="3.40.710.10">
    <property type="entry name" value="DD-peptidase/beta-lactamase superfamily"/>
    <property type="match status" value="1"/>
</dbReference>
<comment type="similarity">
    <text evidence="1">In the C-terminal section; belongs to the transpeptidase family.</text>
</comment>
<keyword evidence="11" id="KW-0573">Peptidoglycan synthesis</keyword>
<comment type="similarity">
    <text evidence="2">In the N-terminal section; belongs to the glycosyltransferase 51 family.</text>
</comment>
<evidence type="ECO:0000256" key="3">
    <source>
        <dbReference type="ARBA" id="ARBA00022475"/>
    </source>
</evidence>
<dbReference type="PANTHER" id="PTHR32282:SF32">
    <property type="entry name" value="PENICILLIN-BINDING PROTEIN 2A"/>
    <property type="match status" value="1"/>
</dbReference>
<keyword evidence="6" id="KW-0328">Glycosyltransferase</keyword>
<keyword evidence="9" id="KW-0378">Hydrolase</keyword>
<evidence type="ECO:0000256" key="2">
    <source>
        <dbReference type="ARBA" id="ARBA00007739"/>
    </source>
</evidence>
<dbReference type="Gene3D" id="1.10.3810.10">
    <property type="entry name" value="Biosynthetic peptidoglycan transglycosylase-like"/>
    <property type="match status" value="1"/>
</dbReference>
<evidence type="ECO:0000256" key="18">
    <source>
        <dbReference type="SAM" id="Phobius"/>
    </source>
</evidence>
<name>A0A179EUI3_ENTTH</name>
<dbReference type="Gene3D" id="6.20.370.110">
    <property type="match status" value="1"/>
</dbReference>
<keyword evidence="3" id="KW-1003">Cell membrane</keyword>
<dbReference type="GO" id="GO:0071555">
    <property type="term" value="P:cell wall organization"/>
    <property type="evidence" value="ECO:0007669"/>
    <property type="project" value="UniProtKB-KW"/>
</dbReference>
<dbReference type="InterPro" id="IPR012338">
    <property type="entry name" value="Beta-lactam/transpept-like"/>
</dbReference>
<proteinExistence type="inferred from homology"/>
<gene>
    <name evidence="21" type="ORF">A6E74_12065</name>
</gene>
<keyword evidence="4" id="KW-0121">Carboxypeptidase</keyword>
<dbReference type="InterPro" id="IPR050396">
    <property type="entry name" value="Glycosyltr_51/Transpeptidase"/>
</dbReference>
<comment type="catalytic activity">
    <reaction evidence="16">
        <text>Preferential cleavage: (Ac)2-L-Lys-D-Ala-|-D-Ala. Also transpeptidation of peptidyl-alanyl moieties that are N-acyl substituents of D-alanine.</text>
        <dbReference type="EC" id="3.4.16.4"/>
    </reaction>
</comment>
<evidence type="ECO:0000256" key="13">
    <source>
        <dbReference type="ARBA" id="ARBA00023136"/>
    </source>
</evidence>
<dbReference type="GO" id="GO:0006508">
    <property type="term" value="P:proteolysis"/>
    <property type="evidence" value="ECO:0007669"/>
    <property type="project" value="UniProtKB-KW"/>
</dbReference>
<comment type="caution">
    <text evidence="21">The sequence shown here is derived from an EMBL/GenBank/DDBJ whole genome shotgun (WGS) entry which is preliminary data.</text>
</comment>
<dbReference type="PANTHER" id="PTHR32282">
    <property type="entry name" value="BINDING PROTEIN TRANSPEPTIDASE, PUTATIVE-RELATED"/>
    <property type="match status" value="1"/>
</dbReference>
<evidence type="ECO:0000313" key="21">
    <source>
        <dbReference type="EMBL" id="OAQ56620.1"/>
    </source>
</evidence>
<dbReference type="Proteomes" id="UP000078516">
    <property type="component" value="Unassembled WGS sequence"/>
</dbReference>
<feature type="transmembrane region" description="Helical" evidence="18">
    <location>
        <begin position="44"/>
        <end position="64"/>
    </location>
</feature>
<reference evidence="21 22" key="1">
    <citation type="submission" date="2016-04" db="EMBL/GenBank/DDBJ databases">
        <title>Draft genome of an Enterococcus thailandicus strain isolated from bovine feces.</title>
        <authorList>
            <person name="Beukers A.G."/>
            <person name="Zaheer R."/>
            <person name="Goji N."/>
            <person name="Cook S.R."/>
            <person name="Amoako K."/>
            <person name="Chaves A.V."/>
            <person name="Ward M.P."/>
            <person name="Mcallister T.A."/>
        </authorList>
    </citation>
    <scope>NUCLEOTIDE SEQUENCE [LARGE SCALE GENOMIC DNA]</scope>
    <source>
        <strain evidence="21 22">F0711D 46</strain>
    </source>
</reference>
<evidence type="ECO:0000259" key="20">
    <source>
        <dbReference type="Pfam" id="PF00912"/>
    </source>
</evidence>
<dbReference type="GO" id="GO:0009002">
    <property type="term" value="F:serine-type D-Ala-D-Ala carboxypeptidase activity"/>
    <property type="evidence" value="ECO:0007669"/>
    <property type="project" value="UniProtKB-EC"/>
</dbReference>
<sequence>MDFQRVWEKIKASLISFWRWIKPYLSRFHKWRRRIWKKYHINKVILLLGLIFILVTSVYLFILAKQANVETLKSGLSQSTVIYDKDNEEAGTLYAQKGTYVELDAISPYIQDAVISTEDRNFYNHHGFDVKGIARAAVRMLTSGSTAGGGGSTITQQLAKNAYLTLDQTFDRKAKELFLAIEIEKKYSKEEILTMYLNNAYFGNGVWGVQDAARRYFGVNASDVTLSEAATIAGMLKGPGIYNPIDNPENANNRKNTVLSVMKENEKITAEQASAESQTNITDYLNDTYTDSESGYRYPYYFDAVIDEAVEAYGLDESDVMNKGYKIYTALDQNYQKQLEATYQNGQLFPADASDGAMVQSASVALNPKNGGVQALVGRRGEHVFRGFNFATQMKRSPGSTIKPLSVYSAALESGYLPSSTLQDAPQSYYAAQNYDGTYQGEVPMYQAVAQSLNLPAVWLLHEIGLQKGYDKAEEFGLSLSKSDKYYGLALGGLEKGVSPLTMAGAYSAFANDGQMYSPHLITKIVDSTGAVIVDNTDKKPKQVISKETAEQMTSMLLGTFSNGTAVAANPAGYTVAGKTGTTETNFDATKANDQWIVGYTPDVVISTWMGYEESSELHYLEGTSGNVVGRVFKSAAEGILPYTSNTSFSVADAYATGGEVVPADQVDNPSEAEDNAEKWKENLDQYGEKAKEGLKNFGDFVKDGVQGIGDAAKDLWRKYQSE</sequence>
<dbReference type="AlphaFoldDB" id="A0A179EUI3"/>
<keyword evidence="14" id="KW-0511">Multifunctional enzyme</keyword>
<dbReference type="SUPFAM" id="SSF53955">
    <property type="entry name" value="Lysozyme-like"/>
    <property type="match status" value="1"/>
</dbReference>
<evidence type="ECO:0000256" key="1">
    <source>
        <dbReference type="ARBA" id="ARBA00007090"/>
    </source>
</evidence>
<evidence type="ECO:0000256" key="4">
    <source>
        <dbReference type="ARBA" id="ARBA00022645"/>
    </source>
</evidence>
<keyword evidence="15" id="KW-0961">Cell wall biogenesis/degradation</keyword>
<dbReference type="NCBIfam" id="TIGR02074">
    <property type="entry name" value="PBP_1a_fam"/>
    <property type="match status" value="1"/>
</dbReference>
<feature type="domain" description="Penicillin-binding protein transpeptidase" evidence="19">
    <location>
        <begin position="364"/>
        <end position="610"/>
    </location>
</feature>
<dbReference type="GO" id="GO:0030288">
    <property type="term" value="C:outer membrane-bounded periplasmic space"/>
    <property type="evidence" value="ECO:0007669"/>
    <property type="project" value="TreeGrafter"/>
</dbReference>